<feature type="transmembrane region" description="Helical" evidence="9">
    <location>
        <begin position="266"/>
        <end position="286"/>
    </location>
</feature>
<evidence type="ECO:0000256" key="7">
    <source>
        <dbReference type="ARBA" id="ARBA00023136"/>
    </source>
</evidence>
<evidence type="ECO:0000313" key="11">
    <source>
        <dbReference type="WBParaSite" id="Pan_g23469.t1"/>
    </source>
</evidence>
<keyword evidence="3" id="KW-0813">Transport</keyword>
<keyword evidence="6 9" id="KW-1133">Transmembrane helix</keyword>
<feature type="transmembrane region" description="Helical" evidence="9">
    <location>
        <begin position="456"/>
        <end position="479"/>
    </location>
</feature>
<protein>
    <submittedName>
        <fullName evidence="11">Y+L amino acid transporter 2</fullName>
    </submittedName>
</protein>
<evidence type="ECO:0000256" key="2">
    <source>
        <dbReference type="ARBA" id="ARBA00007040"/>
    </source>
</evidence>
<keyword evidence="4" id="KW-1003">Cell membrane</keyword>
<feature type="transmembrane region" description="Helical" evidence="9">
    <location>
        <begin position="76"/>
        <end position="97"/>
    </location>
</feature>
<dbReference type="GO" id="GO:0005886">
    <property type="term" value="C:plasma membrane"/>
    <property type="evidence" value="ECO:0007669"/>
    <property type="project" value="UniProtKB-SubCell"/>
</dbReference>
<dbReference type="FunFam" id="1.20.1740.10:FF:000003">
    <property type="entry name" value="Y+L amino acid transporter 1 isoform X1"/>
    <property type="match status" value="1"/>
</dbReference>
<comment type="similarity">
    <text evidence="2">Belongs to the amino acid-polyamine-organocation (APC) superfamily. L-type amino acid transporter (LAT) (TC 2.A.3.8) family.</text>
</comment>
<evidence type="ECO:0000313" key="10">
    <source>
        <dbReference type="Proteomes" id="UP000492821"/>
    </source>
</evidence>
<dbReference type="Gene3D" id="1.20.1740.10">
    <property type="entry name" value="Amino acid/polyamine transporter I"/>
    <property type="match status" value="1"/>
</dbReference>
<feature type="transmembrane region" description="Helical" evidence="9">
    <location>
        <begin position="485"/>
        <end position="503"/>
    </location>
</feature>
<feature type="transmembrane region" description="Helical" evidence="9">
    <location>
        <begin position="199"/>
        <end position="216"/>
    </location>
</feature>
<feature type="transmembrane region" description="Helical" evidence="9">
    <location>
        <begin position="228"/>
        <end position="246"/>
    </location>
</feature>
<evidence type="ECO:0000256" key="1">
    <source>
        <dbReference type="ARBA" id="ARBA00004651"/>
    </source>
</evidence>
<evidence type="ECO:0000256" key="8">
    <source>
        <dbReference type="SAM" id="MobiDB-lite"/>
    </source>
</evidence>
<accession>A0A7E4VPK1</accession>
<keyword evidence="7 9" id="KW-0472">Membrane</keyword>
<evidence type="ECO:0000256" key="5">
    <source>
        <dbReference type="ARBA" id="ARBA00022692"/>
    </source>
</evidence>
<reference evidence="11" key="2">
    <citation type="submission" date="2020-10" db="UniProtKB">
        <authorList>
            <consortium name="WormBaseParasite"/>
        </authorList>
    </citation>
    <scope>IDENTIFICATION</scope>
</reference>
<feature type="transmembrane region" description="Helical" evidence="9">
    <location>
        <begin position="153"/>
        <end position="179"/>
    </location>
</feature>
<name>A0A7E4VPK1_PANRE</name>
<feature type="transmembrane region" description="Helical" evidence="9">
    <location>
        <begin position="346"/>
        <end position="377"/>
    </location>
</feature>
<feature type="transmembrane region" description="Helical" evidence="9">
    <location>
        <begin position="306"/>
        <end position="326"/>
    </location>
</feature>
<evidence type="ECO:0000256" key="9">
    <source>
        <dbReference type="SAM" id="Phobius"/>
    </source>
</evidence>
<feature type="region of interest" description="Disordered" evidence="8">
    <location>
        <begin position="1"/>
        <end position="28"/>
    </location>
</feature>
<organism evidence="10 11">
    <name type="scientific">Panagrellus redivivus</name>
    <name type="common">Microworm</name>
    <dbReference type="NCBI Taxonomy" id="6233"/>
    <lineage>
        <taxon>Eukaryota</taxon>
        <taxon>Metazoa</taxon>
        <taxon>Ecdysozoa</taxon>
        <taxon>Nematoda</taxon>
        <taxon>Chromadorea</taxon>
        <taxon>Rhabditida</taxon>
        <taxon>Tylenchina</taxon>
        <taxon>Panagrolaimomorpha</taxon>
        <taxon>Panagrolaimoidea</taxon>
        <taxon>Panagrolaimidae</taxon>
        <taxon>Panagrellus</taxon>
    </lineage>
</organism>
<comment type="subcellular location">
    <subcellularLocation>
        <location evidence="1">Cell membrane</location>
        <topology evidence="1">Multi-pass membrane protein</topology>
    </subcellularLocation>
</comment>
<dbReference type="GO" id="GO:0015179">
    <property type="term" value="F:L-amino acid transmembrane transporter activity"/>
    <property type="evidence" value="ECO:0007669"/>
    <property type="project" value="TreeGrafter"/>
</dbReference>
<evidence type="ECO:0000256" key="6">
    <source>
        <dbReference type="ARBA" id="ARBA00022989"/>
    </source>
</evidence>
<feature type="compositionally biased region" description="Polar residues" evidence="8">
    <location>
        <begin position="11"/>
        <end position="21"/>
    </location>
</feature>
<reference evidence="10" key="1">
    <citation type="journal article" date="2013" name="Genetics">
        <title>The draft genome and transcriptome of Panagrellus redivivus are shaped by the harsh demands of a free-living lifestyle.</title>
        <authorList>
            <person name="Srinivasan J."/>
            <person name="Dillman A.R."/>
            <person name="Macchietto M.G."/>
            <person name="Heikkinen L."/>
            <person name="Lakso M."/>
            <person name="Fracchia K.M."/>
            <person name="Antoshechkin I."/>
            <person name="Mortazavi A."/>
            <person name="Wong G."/>
            <person name="Sternberg P.W."/>
        </authorList>
    </citation>
    <scope>NUCLEOTIDE SEQUENCE [LARGE SCALE GENOMIC DNA]</scope>
    <source>
        <strain evidence="10">MT8872</strain>
    </source>
</reference>
<proteinExistence type="inferred from homology"/>
<evidence type="ECO:0000256" key="3">
    <source>
        <dbReference type="ARBA" id="ARBA00022448"/>
    </source>
</evidence>
<dbReference type="Pfam" id="PF13520">
    <property type="entry name" value="AA_permease_2"/>
    <property type="match status" value="1"/>
</dbReference>
<evidence type="ECO:0000256" key="4">
    <source>
        <dbReference type="ARBA" id="ARBA00022475"/>
    </source>
</evidence>
<dbReference type="WBParaSite" id="Pan_g23469.t1">
    <property type="protein sequence ID" value="Pan_g23469.t1"/>
    <property type="gene ID" value="Pan_g23469"/>
</dbReference>
<dbReference type="PANTHER" id="PTHR11785:SF528">
    <property type="entry name" value="AMINO ACID TRANSPORTER PROTEIN JHI-21"/>
    <property type="match status" value="1"/>
</dbReference>
<dbReference type="Proteomes" id="UP000492821">
    <property type="component" value="Unassembled WGS sequence"/>
</dbReference>
<dbReference type="PANTHER" id="PTHR11785">
    <property type="entry name" value="AMINO ACID TRANSPORTER"/>
    <property type="match status" value="1"/>
</dbReference>
<dbReference type="PIRSF" id="PIRSF006060">
    <property type="entry name" value="AA_transporter"/>
    <property type="match status" value="1"/>
</dbReference>
<keyword evidence="10" id="KW-1185">Reference proteome</keyword>
<keyword evidence="5 9" id="KW-0812">Transmembrane</keyword>
<feature type="transmembrane region" description="Helical" evidence="9">
    <location>
        <begin position="109"/>
        <end position="132"/>
    </location>
</feature>
<sequence length="536" mass="58873">MYAHFFRNADSPLNQASGTSEAHSDDDSTDSFHHISIMTVQESDSMTPVNGNGLANGKNGKEVKKYSSQIELKRRIGLFNGCAIIIGVIIGSGIFISPKGVLESTGSPALSLGMWLFCGIYSMMGALCYAELGTMIPKSGGDYVYIHEAFGPLPAFIFLWMALVIVNPTSLAIIGLTFAKYTLKPFYVDEVVPDEVCRLVAATVILLLTAINCYKVRWSTRLQDVCMLAKVGAFGVIVIAAIIYVGKGNTQFLTYEKLTANTRYDPSSLAMAFYQGIFSFSGWNYLNFVTEELKEPNKNLPRAIYLSLPSVTIIYMLINLAYYTALSSESVLTSDAVAFSFAAETMGFFAFLVPIFVGFACLGTLNGIIFACSRMFYAGARNGQLPELLAHINLQNMTPMPSIIFLGGSSLVMLIINDIDMLVNYVSFAESAIVTMGVAGLLKMRLFDRSHPDRPIKINIIIPLTFFLICCYVLVAPFVQKPTELIVAAILIASGVPVYYIFVKWTKPACITEPWVKLTHFVQQVLLCVPDEVVKN</sequence>
<dbReference type="InterPro" id="IPR050598">
    <property type="entry name" value="AminoAcid_Transporter"/>
</dbReference>
<dbReference type="InterPro" id="IPR002293">
    <property type="entry name" value="AA/rel_permease1"/>
</dbReference>
<dbReference type="AlphaFoldDB" id="A0A7E4VPK1"/>